<evidence type="ECO:0000259" key="13">
    <source>
        <dbReference type="PROSITE" id="PS50109"/>
    </source>
</evidence>
<dbReference type="InterPro" id="IPR003661">
    <property type="entry name" value="HisK_dim/P_dom"/>
</dbReference>
<evidence type="ECO:0000256" key="8">
    <source>
        <dbReference type="ARBA" id="ARBA00022777"/>
    </source>
</evidence>
<dbReference type="Pfam" id="PF00672">
    <property type="entry name" value="HAMP"/>
    <property type="match status" value="1"/>
</dbReference>
<gene>
    <name evidence="15" type="ORF">LQV63_02545</name>
</gene>
<reference evidence="15 16" key="1">
    <citation type="submission" date="2021-11" db="EMBL/GenBank/DDBJ databases">
        <title>Draft genome sequence of Paenibacillus profundus YoMME, a new Gram-positive bacteria with exoelectrogenic properties.</title>
        <authorList>
            <person name="Hubenova Y."/>
            <person name="Hubenova E."/>
            <person name="Manasiev Y."/>
            <person name="Peykov S."/>
            <person name="Mitov M."/>
        </authorList>
    </citation>
    <scope>NUCLEOTIDE SEQUENCE [LARGE SCALE GENOMIC DNA]</scope>
    <source>
        <strain evidence="15 16">YoMME</strain>
    </source>
</reference>
<protein>
    <recommendedName>
        <fullName evidence="3">histidine kinase</fullName>
        <ecNumber evidence="3">2.7.13.3</ecNumber>
    </recommendedName>
</protein>
<dbReference type="SUPFAM" id="SSF47384">
    <property type="entry name" value="Homodimeric domain of signal transducing histidine kinase"/>
    <property type="match status" value="1"/>
</dbReference>
<dbReference type="Pfam" id="PF02518">
    <property type="entry name" value="HATPase_c"/>
    <property type="match status" value="1"/>
</dbReference>
<evidence type="ECO:0000256" key="7">
    <source>
        <dbReference type="ARBA" id="ARBA00022741"/>
    </source>
</evidence>
<dbReference type="CDD" id="cd06225">
    <property type="entry name" value="HAMP"/>
    <property type="match status" value="1"/>
</dbReference>
<keyword evidence="10" id="KW-0902">Two-component regulatory system</keyword>
<dbReference type="InterPro" id="IPR036890">
    <property type="entry name" value="HATPase_C_sf"/>
</dbReference>
<dbReference type="Proteomes" id="UP001199916">
    <property type="component" value="Unassembled WGS sequence"/>
</dbReference>
<keyword evidence="11 12" id="KW-0472">Membrane</keyword>
<evidence type="ECO:0000256" key="1">
    <source>
        <dbReference type="ARBA" id="ARBA00000085"/>
    </source>
</evidence>
<dbReference type="SUPFAM" id="SSF55874">
    <property type="entry name" value="ATPase domain of HSP90 chaperone/DNA topoisomerase II/histidine kinase"/>
    <property type="match status" value="1"/>
</dbReference>
<dbReference type="PANTHER" id="PTHR43711:SF26">
    <property type="entry name" value="SENSOR HISTIDINE KINASE RCSC"/>
    <property type="match status" value="1"/>
</dbReference>
<evidence type="ECO:0000256" key="9">
    <source>
        <dbReference type="ARBA" id="ARBA00022840"/>
    </source>
</evidence>
<evidence type="ECO:0000256" key="12">
    <source>
        <dbReference type="SAM" id="Phobius"/>
    </source>
</evidence>
<keyword evidence="6" id="KW-0808">Transferase</keyword>
<evidence type="ECO:0000256" key="6">
    <source>
        <dbReference type="ARBA" id="ARBA00022679"/>
    </source>
</evidence>
<comment type="subcellular location">
    <subcellularLocation>
        <location evidence="2">Cell membrane</location>
        <topology evidence="2">Multi-pass membrane protein</topology>
    </subcellularLocation>
</comment>
<feature type="transmembrane region" description="Helical" evidence="12">
    <location>
        <begin position="164"/>
        <end position="184"/>
    </location>
</feature>
<evidence type="ECO:0000256" key="5">
    <source>
        <dbReference type="ARBA" id="ARBA00022553"/>
    </source>
</evidence>
<dbReference type="PROSITE" id="PS50109">
    <property type="entry name" value="HIS_KIN"/>
    <property type="match status" value="1"/>
</dbReference>
<name>A0ABS8YCW1_9BACL</name>
<dbReference type="Gene3D" id="1.10.287.130">
    <property type="match status" value="1"/>
</dbReference>
<keyword evidence="12" id="KW-1133">Transmembrane helix</keyword>
<keyword evidence="9" id="KW-0067">ATP-binding</keyword>
<evidence type="ECO:0000256" key="4">
    <source>
        <dbReference type="ARBA" id="ARBA00022475"/>
    </source>
</evidence>
<dbReference type="PANTHER" id="PTHR43711">
    <property type="entry name" value="TWO-COMPONENT HISTIDINE KINASE"/>
    <property type="match status" value="1"/>
</dbReference>
<evidence type="ECO:0000256" key="10">
    <source>
        <dbReference type="ARBA" id="ARBA00023012"/>
    </source>
</evidence>
<dbReference type="SMART" id="SM00388">
    <property type="entry name" value="HisKA"/>
    <property type="match status" value="1"/>
</dbReference>
<keyword evidence="5" id="KW-0597">Phosphoprotein</keyword>
<dbReference type="InterPro" id="IPR003594">
    <property type="entry name" value="HATPase_dom"/>
</dbReference>
<evidence type="ECO:0000313" key="16">
    <source>
        <dbReference type="Proteomes" id="UP001199916"/>
    </source>
</evidence>
<dbReference type="InterPro" id="IPR050736">
    <property type="entry name" value="Sensor_HK_Regulatory"/>
</dbReference>
<dbReference type="Pfam" id="PF00512">
    <property type="entry name" value="HisKA"/>
    <property type="match status" value="1"/>
</dbReference>
<dbReference type="InterPro" id="IPR004358">
    <property type="entry name" value="Sig_transdc_His_kin-like_C"/>
</dbReference>
<dbReference type="PROSITE" id="PS50885">
    <property type="entry name" value="HAMP"/>
    <property type="match status" value="1"/>
</dbReference>
<evidence type="ECO:0000313" key="15">
    <source>
        <dbReference type="EMBL" id="MCE5168201.1"/>
    </source>
</evidence>
<dbReference type="InterPro" id="IPR036097">
    <property type="entry name" value="HisK_dim/P_sf"/>
</dbReference>
<evidence type="ECO:0000259" key="14">
    <source>
        <dbReference type="PROSITE" id="PS50885"/>
    </source>
</evidence>
<dbReference type="CDD" id="cd16922">
    <property type="entry name" value="HATPase_EvgS-ArcB-TorS-like"/>
    <property type="match status" value="1"/>
</dbReference>
<feature type="domain" description="HAMP" evidence="14">
    <location>
        <begin position="185"/>
        <end position="237"/>
    </location>
</feature>
<organism evidence="15 16">
    <name type="scientific">Paenibacillus profundus</name>
    <dbReference type="NCBI Taxonomy" id="1173085"/>
    <lineage>
        <taxon>Bacteria</taxon>
        <taxon>Bacillati</taxon>
        <taxon>Bacillota</taxon>
        <taxon>Bacilli</taxon>
        <taxon>Bacillales</taxon>
        <taxon>Paenibacillaceae</taxon>
        <taxon>Paenibacillus</taxon>
    </lineage>
</organism>
<dbReference type="RefSeq" id="WP_233695514.1">
    <property type="nucleotide sequence ID" value="NZ_JAJNBZ010000001.1"/>
</dbReference>
<dbReference type="CDD" id="cd00082">
    <property type="entry name" value="HisKA"/>
    <property type="match status" value="1"/>
</dbReference>
<evidence type="ECO:0000256" key="2">
    <source>
        <dbReference type="ARBA" id="ARBA00004651"/>
    </source>
</evidence>
<sequence>MKWNRVDVKIGASMMSLFLIVLIPLGIVTDRIFTSFYYQKAHQEVMELSAHFVKMAEAQHGLTSDAVSTMAEFSKVGIHIFDRDGNATGSSNRHSQNISELLTPEEWNRLKAGQLIDKEFESPDQEPCIVSGRAFINDGQFMGGVIITSSLDSVRSFVGQVRHMIAISGVIGVLIALGFSLVLSRRMSKPLLHMVQATRQIAVGQLGTRVPVTSQDEIGSLAHAINDLARDLQRLRESRNEFFANISHELKTPITYLEGYAKVISEELYESEEEKNAYLQIISSEAVRLNRLINDLFELSKMEEGRIELIPEAIDLIPLVESAVAKVERAAAQKGLELEFHTELRQAFVWGDGMRLEQIWINLLDNAIRYTQAGSIRVSIVPLQQQYEVCVQDTGIGIPEEELPYLFERMYRVEKSRSRDYGGTGLGLAIVSKLVELHQGRIDVQSEHGKGTVFSVKLAKHESD</sequence>
<dbReference type="SUPFAM" id="SSF158472">
    <property type="entry name" value="HAMP domain-like"/>
    <property type="match status" value="1"/>
</dbReference>
<comment type="caution">
    <text evidence="15">The sequence shown here is derived from an EMBL/GenBank/DDBJ whole genome shotgun (WGS) entry which is preliminary data.</text>
</comment>
<dbReference type="GO" id="GO:0016301">
    <property type="term" value="F:kinase activity"/>
    <property type="evidence" value="ECO:0007669"/>
    <property type="project" value="UniProtKB-KW"/>
</dbReference>
<dbReference type="SMART" id="SM00387">
    <property type="entry name" value="HATPase_c"/>
    <property type="match status" value="1"/>
</dbReference>
<keyword evidence="8 15" id="KW-0418">Kinase</keyword>
<keyword evidence="16" id="KW-1185">Reference proteome</keyword>
<feature type="domain" description="Histidine kinase" evidence="13">
    <location>
        <begin position="245"/>
        <end position="462"/>
    </location>
</feature>
<dbReference type="EC" id="2.7.13.3" evidence="3"/>
<keyword evidence="7" id="KW-0547">Nucleotide-binding</keyword>
<dbReference type="SMART" id="SM00304">
    <property type="entry name" value="HAMP"/>
    <property type="match status" value="1"/>
</dbReference>
<keyword evidence="12" id="KW-0812">Transmembrane</keyword>
<dbReference type="Gene3D" id="6.10.340.10">
    <property type="match status" value="1"/>
</dbReference>
<dbReference type="EMBL" id="JAJNBZ010000001">
    <property type="protein sequence ID" value="MCE5168201.1"/>
    <property type="molecule type" value="Genomic_DNA"/>
</dbReference>
<evidence type="ECO:0000256" key="11">
    <source>
        <dbReference type="ARBA" id="ARBA00023136"/>
    </source>
</evidence>
<feature type="transmembrane region" description="Helical" evidence="12">
    <location>
        <begin position="12"/>
        <end position="29"/>
    </location>
</feature>
<dbReference type="InterPro" id="IPR003660">
    <property type="entry name" value="HAMP_dom"/>
</dbReference>
<keyword evidence="4" id="KW-1003">Cell membrane</keyword>
<dbReference type="PRINTS" id="PR00344">
    <property type="entry name" value="BCTRLSENSOR"/>
</dbReference>
<accession>A0ABS8YCW1</accession>
<dbReference type="InterPro" id="IPR005467">
    <property type="entry name" value="His_kinase_dom"/>
</dbReference>
<dbReference type="Gene3D" id="3.30.565.10">
    <property type="entry name" value="Histidine kinase-like ATPase, C-terminal domain"/>
    <property type="match status" value="1"/>
</dbReference>
<proteinExistence type="predicted"/>
<comment type="catalytic activity">
    <reaction evidence="1">
        <text>ATP + protein L-histidine = ADP + protein N-phospho-L-histidine.</text>
        <dbReference type="EC" id="2.7.13.3"/>
    </reaction>
</comment>
<evidence type="ECO:0000256" key="3">
    <source>
        <dbReference type="ARBA" id="ARBA00012438"/>
    </source>
</evidence>